<dbReference type="GO" id="GO:0006013">
    <property type="term" value="P:mannose metabolic process"/>
    <property type="evidence" value="ECO:0007669"/>
    <property type="project" value="TreeGrafter"/>
</dbReference>
<sequence>MWLQKQYAYVPVAPPRKTSSAGSQAERRELHEGLTVEDGDLVRGQLSVGNRPYITIDMGGTNKNRGTVWLAACLNSSTNAIKTREKFLPFAFTFSFPVTQPSIRSGILQRWTWDFDVDGVEDEDVVPQLERAFAKRSKFQHVPVSIVAVVKDTTGTLVASAYKEPNIKIGSIFSTREFGTYGTNAEHGAFDNAKEVLPRTWFDCSIDENSSRPGQQLYEKMVAGLYIGEVLHLVLLDLHGLNLMFKGQDGSLLRGKTTIDSLFLSTVEEDTSDRCMTFRSSSTKLSTLNRSPWIASDPLSD</sequence>
<reference evidence="8 9" key="1">
    <citation type="submission" date="2015-06" db="EMBL/GenBank/DDBJ databases">
        <title>Talaromyces atroroseus IBT 11181 draft genome.</title>
        <authorList>
            <person name="Rasmussen K.B."/>
            <person name="Rasmussen S."/>
            <person name="Petersen B."/>
            <person name="Sicheritz-Ponten T."/>
            <person name="Mortensen U.H."/>
            <person name="Thrane U."/>
        </authorList>
    </citation>
    <scope>NUCLEOTIDE SEQUENCE [LARGE SCALE GENOMIC DNA]</scope>
    <source>
        <strain evidence="8 9">IBT 11181</strain>
    </source>
</reference>
<dbReference type="InterPro" id="IPR022672">
    <property type="entry name" value="Hexokinase_N"/>
</dbReference>
<proteinExistence type="inferred from homology"/>
<dbReference type="GO" id="GO:0008865">
    <property type="term" value="F:fructokinase activity"/>
    <property type="evidence" value="ECO:0007669"/>
    <property type="project" value="TreeGrafter"/>
</dbReference>
<gene>
    <name evidence="8" type="ORF">UA08_01381</name>
</gene>
<evidence type="ECO:0000256" key="1">
    <source>
        <dbReference type="ARBA" id="ARBA00004888"/>
    </source>
</evidence>
<organism evidence="8 9">
    <name type="scientific">Talaromyces atroroseus</name>
    <dbReference type="NCBI Taxonomy" id="1441469"/>
    <lineage>
        <taxon>Eukaryota</taxon>
        <taxon>Fungi</taxon>
        <taxon>Dikarya</taxon>
        <taxon>Ascomycota</taxon>
        <taxon>Pezizomycotina</taxon>
        <taxon>Eurotiomycetes</taxon>
        <taxon>Eurotiomycetidae</taxon>
        <taxon>Eurotiales</taxon>
        <taxon>Trichocomaceae</taxon>
        <taxon>Talaromyces</taxon>
        <taxon>Talaromyces sect. Trachyspermi</taxon>
    </lineage>
</organism>
<dbReference type="GO" id="GO:0005524">
    <property type="term" value="F:ATP binding"/>
    <property type="evidence" value="ECO:0007669"/>
    <property type="project" value="UniProtKB-UniRule"/>
</dbReference>
<accession>A0A1Q5Q9Z0</accession>
<dbReference type="Gene3D" id="3.40.367.20">
    <property type="match status" value="1"/>
</dbReference>
<comment type="catalytic activity">
    <reaction evidence="4">
        <text>a D-hexose + ATP = a D-hexose 6-phosphate + ADP + H(+)</text>
        <dbReference type="Rhea" id="RHEA:22740"/>
        <dbReference type="ChEBI" id="CHEBI:4194"/>
        <dbReference type="ChEBI" id="CHEBI:15378"/>
        <dbReference type="ChEBI" id="CHEBI:30616"/>
        <dbReference type="ChEBI" id="CHEBI:229467"/>
        <dbReference type="ChEBI" id="CHEBI:456216"/>
        <dbReference type="EC" id="2.7.1.1"/>
    </reaction>
    <physiologicalReaction direction="left-to-right" evidence="4">
        <dbReference type="Rhea" id="RHEA:22741"/>
    </physiologicalReaction>
</comment>
<dbReference type="InterPro" id="IPR043129">
    <property type="entry name" value="ATPase_NBD"/>
</dbReference>
<feature type="domain" description="Hexokinase N-terminal" evidence="7">
    <location>
        <begin position="69"/>
        <end position="162"/>
    </location>
</feature>
<dbReference type="Gene3D" id="3.30.420.40">
    <property type="match status" value="1"/>
</dbReference>
<comment type="pathway">
    <text evidence="2">Carbohydrate metabolism; hexose metabolism.</text>
</comment>
<comment type="pathway">
    <text evidence="1">Carbohydrate degradation; glycolysis; D-glyceraldehyde 3-phosphate and glycerone phosphate from D-glucose: step 1/4.</text>
</comment>
<dbReference type="GO" id="GO:0006006">
    <property type="term" value="P:glucose metabolic process"/>
    <property type="evidence" value="ECO:0007669"/>
    <property type="project" value="TreeGrafter"/>
</dbReference>
<evidence type="ECO:0000313" key="9">
    <source>
        <dbReference type="Proteomes" id="UP000214365"/>
    </source>
</evidence>
<dbReference type="SUPFAM" id="SSF53067">
    <property type="entry name" value="Actin-like ATPase domain"/>
    <property type="match status" value="2"/>
</dbReference>
<dbReference type="PANTHER" id="PTHR19443">
    <property type="entry name" value="HEXOKINASE"/>
    <property type="match status" value="1"/>
</dbReference>
<comment type="catalytic activity">
    <reaction evidence="5">
        <text>D-fructose + ATP = D-fructose 6-phosphate + ADP + H(+)</text>
        <dbReference type="Rhea" id="RHEA:16125"/>
        <dbReference type="ChEBI" id="CHEBI:15378"/>
        <dbReference type="ChEBI" id="CHEBI:30616"/>
        <dbReference type="ChEBI" id="CHEBI:37721"/>
        <dbReference type="ChEBI" id="CHEBI:61527"/>
        <dbReference type="ChEBI" id="CHEBI:456216"/>
        <dbReference type="EC" id="2.7.1.1"/>
    </reaction>
    <physiologicalReaction direction="left-to-right" evidence="5">
        <dbReference type="Rhea" id="RHEA:16126"/>
    </physiologicalReaction>
</comment>
<dbReference type="GO" id="GO:0001678">
    <property type="term" value="P:intracellular glucose homeostasis"/>
    <property type="evidence" value="ECO:0007669"/>
    <property type="project" value="InterPro"/>
</dbReference>
<dbReference type="GO" id="GO:0004340">
    <property type="term" value="F:glucokinase activity"/>
    <property type="evidence" value="ECO:0007669"/>
    <property type="project" value="TreeGrafter"/>
</dbReference>
<keyword evidence="3 6" id="KW-0324">Glycolysis</keyword>
<dbReference type="GO" id="GO:0005536">
    <property type="term" value="F:D-glucose binding"/>
    <property type="evidence" value="ECO:0007669"/>
    <property type="project" value="InterPro"/>
</dbReference>
<dbReference type="InterPro" id="IPR001312">
    <property type="entry name" value="Hexokinase"/>
</dbReference>
<keyword evidence="6" id="KW-0808">Transferase</keyword>
<dbReference type="EC" id="2.7.1.-" evidence="6"/>
<dbReference type="Pfam" id="PF00349">
    <property type="entry name" value="Hexokinase_1"/>
    <property type="match status" value="1"/>
</dbReference>
<dbReference type="GeneID" id="31001136"/>
<name>A0A1Q5Q9Z0_TALAT</name>
<keyword evidence="6" id="KW-0418">Kinase</keyword>
<keyword evidence="6" id="KW-0067">ATP-binding</keyword>
<dbReference type="Proteomes" id="UP000214365">
    <property type="component" value="Unassembled WGS sequence"/>
</dbReference>
<dbReference type="GO" id="GO:0019158">
    <property type="term" value="F:mannokinase activity"/>
    <property type="evidence" value="ECO:0007669"/>
    <property type="project" value="TreeGrafter"/>
</dbReference>
<protein>
    <recommendedName>
        <fullName evidence="6">Phosphotransferase</fullName>
        <ecNumber evidence="6">2.7.1.-</ecNumber>
    </recommendedName>
</protein>
<dbReference type="GO" id="GO:0005829">
    <property type="term" value="C:cytosol"/>
    <property type="evidence" value="ECO:0007669"/>
    <property type="project" value="TreeGrafter"/>
</dbReference>
<dbReference type="PROSITE" id="PS51748">
    <property type="entry name" value="HEXOKINASE_2"/>
    <property type="match status" value="1"/>
</dbReference>
<evidence type="ECO:0000256" key="5">
    <source>
        <dbReference type="ARBA" id="ARBA00047905"/>
    </source>
</evidence>
<evidence type="ECO:0000256" key="6">
    <source>
        <dbReference type="RuleBase" id="RU362007"/>
    </source>
</evidence>
<dbReference type="AlphaFoldDB" id="A0A1Q5Q9Z0"/>
<dbReference type="GO" id="GO:0005739">
    <property type="term" value="C:mitochondrion"/>
    <property type="evidence" value="ECO:0007669"/>
    <property type="project" value="TreeGrafter"/>
</dbReference>
<comment type="caution">
    <text evidence="8">The sequence shown here is derived from an EMBL/GenBank/DDBJ whole genome shotgun (WGS) entry which is preliminary data.</text>
</comment>
<dbReference type="EMBL" id="LFMY01000002">
    <property type="protein sequence ID" value="OKL62638.1"/>
    <property type="molecule type" value="Genomic_DNA"/>
</dbReference>
<evidence type="ECO:0000256" key="3">
    <source>
        <dbReference type="ARBA" id="ARBA00023152"/>
    </source>
</evidence>
<evidence type="ECO:0000256" key="2">
    <source>
        <dbReference type="ARBA" id="ARBA00005028"/>
    </source>
</evidence>
<keyword evidence="6" id="KW-0547">Nucleotide-binding</keyword>
<evidence type="ECO:0000259" key="7">
    <source>
        <dbReference type="Pfam" id="PF00349"/>
    </source>
</evidence>
<dbReference type="STRING" id="1441469.A0A1Q5Q9Z0"/>
<comment type="similarity">
    <text evidence="6">Belongs to the hexokinase family.</text>
</comment>
<dbReference type="OrthoDB" id="419537at2759"/>
<keyword evidence="9" id="KW-1185">Reference proteome</keyword>
<dbReference type="PANTHER" id="PTHR19443:SF16">
    <property type="entry name" value="HEXOKINASE TYPE 1-RELATED"/>
    <property type="match status" value="1"/>
</dbReference>
<evidence type="ECO:0000313" key="8">
    <source>
        <dbReference type="EMBL" id="OKL62638.1"/>
    </source>
</evidence>
<dbReference type="RefSeq" id="XP_020122759.1">
    <property type="nucleotide sequence ID" value="XM_020261039.1"/>
</dbReference>
<dbReference type="GO" id="GO:0006096">
    <property type="term" value="P:glycolytic process"/>
    <property type="evidence" value="ECO:0007669"/>
    <property type="project" value="UniProtKB-KW"/>
</dbReference>
<evidence type="ECO:0000256" key="4">
    <source>
        <dbReference type="ARBA" id="ARBA00044613"/>
    </source>
</evidence>